<gene>
    <name evidence="5" type="ORF">Val02_54410</name>
</gene>
<evidence type="ECO:0000256" key="1">
    <source>
        <dbReference type="ARBA" id="ARBA00009437"/>
    </source>
</evidence>
<feature type="domain" description="HTH lysR-type" evidence="4">
    <location>
        <begin position="29"/>
        <end position="80"/>
    </location>
</feature>
<dbReference type="PANTHER" id="PTHR30126">
    <property type="entry name" value="HTH-TYPE TRANSCRIPTIONAL REGULATOR"/>
    <property type="match status" value="1"/>
</dbReference>
<keyword evidence="6" id="KW-1185">Reference proteome</keyword>
<dbReference type="InterPro" id="IPR036390">
    <property type="entry name" value="WH_DNA-bd_sf"/>
</dbReference>
<sequence length="310" mass="33191">MLDAVQDADVLVDAVPAYSAVVDVVAACRAFVAVSGHASFTVGAAAARIPQSVASRRIAALERHLGGRLFDRSSRSVTLTPFGRDLLPSARRLVELAETLRHDAERARLRPLRLAVPQVCAPRALAALVAAAREHDLVLDLCPADPAERVELHRALEVRAALLAVPADEGAWRVPLGLAASAVPPTPVIHVETLRAGRADRDPRRRVWIQPEDDVPHVRDPLTRLRDALGLRPGQVSVAATLFAAAAHAYGSDDLLLCSRAQAADFGLHWRPLGELDLARGYDAVAGARDDARRVHEDLHDEVATSLGAA</sequence>
<evidence type="ECO:0000256" key="2">
    <source>
        <dbReference type="ARBA" id="ARBA00023015"/>
    </source>
</evidence>
<evidence type="ECO:0000259" key="4">
    <source>
        <dbReference type="PROSITE" id="PS50931"/>
    </source>
</evidence>
<dbReference type="AlphaFoldDB" id="A0A8J3YRC2"/>
<keyword evidence="2" id="KW-0805">Transcription regulation</keyword>
<evidence type="ECO:0000313" key="6">
    <source>
        <dbReference type="Proteomes" id="UP000619260"/>
    </source>
</evidence>
<dbReference type="PROSITE" id="PS50931">
    <property type="entry name" value="HTH_LYSR"/>
    <property type="match status" value="1"/>
</dbReference>
<evidence type="ECO:0000256" key="3">
    <source>
        <dbReference type="ARBA" id="ARBA00023163"/>
    </source>
</evidence>
<protein>
    <submittedName>
        <fullName evidence="5">LysR family transcriptional regulator</fullName>
    </submittedName>
</protein>
<name>A0A8J3YRC2_9ACTN</name>
<dbReference type="GO" id="GO:0003700">
    <property type="term" value="F:DNA-binding transcription factor activity"/>
    <property type="evidence" value="ECO:0007669"/>
    <property type="project" value="InterPro"/>
</dbReference>
<comment type="similarity">
    <text evidence="1">Belongs to the LysR transcriptional regulatory family.</text>
</comment>
<organism evidence="5 6">
    <name type="scientific">Virgisporangium aliadipatigenens</name>
    <dbReference type="NCBI Taxonomy" id="741659"/>
    <lineage>
        <taxon>Bacteria</taxon>
        <taxon>Bacillati</taxon>
        <taxon>Actinomycetota</taxon>
        <taxon>Actinomycetes</taxon>
        <taxon>Micromonosporales</taxon>
        <taxon>Micromonosporaceae</taxon>
        <taxon>Virgisporangium</taxon>
    </lineage>
</organism>
<dbReference type="SUPFAM" id="SSF46785">
    <property type="entry name" value="Winged helix' DNA-binding domain"/>
    <property type="match status" value="1"/>
</dbReference>
<dbReference type="PANTHER" id="PTHR30126:SF39">
    <property type="entry name" value="HTH-TYPE TRANSCRIPTIONAL REGULATOR CYSL"/>
    <property type="match status" value="1"/>
</dbReference>
<dbReference type="EMBL" id="BOPF01000021">
    <property type="protein sequence ID" value="GIJ48555.1"/>
    <property type="molecule type" value="Genomic_DNA"/>
</dbReference>
<keyword evidence="3" id="KW-0804">Transcription</keyword>
<evidence type="ECO:0000313" key="5">
    <source>
        <dbReference type="EMBL" id="GIJ48555.1"/>
    </source>
</evidence>
<comment type="caution">
    <text evidence="5">The sequence shown here is derived from an EMBL/GenBank/DDBJ whole genome shotgun (WGS) entry which is preliminary data.</text>
</comment>
<dbReference type="InterPro" id="IPR000847">
    <property type="entry name" value="LysR_HTH_N"/>
</dbReference>
<dbReference type="InterPro" id="IPR036388">
    <property type="entry name" value="WH-like_DNA-bd_sf"/>
</dbReference>
<dbReference type="Proteomes" id="UP000619260">
    <property type="component" value="Unassembled WGS sequence"/>
</dbReference>
<dbReference type="Gene3D" id="1.10.10.10">
    <property type="entry name" value="Winged helix-like DNA-binding domain superfamily/Winged helix DNA-binding domain"/>
    <property type="match status" value="1"/>
</dbReference>
<reference evidence="5" key="1">
    <citation type="submission" date="2021-01" db="EMBL/GenBank/DDBJ databases">
        <title>Whole genome shotgun sequence of Virgisporangium aliadipatigenens NBRC 105644.</title>
        <authorList>
            <person name="Komaki H."/>
            <person name="Tamura T."/>
        </authorList>
    </citation>
    <scope>NUCLEOTIDE SEQUENCE</scope>
    <source>
        <strain evidence="5">NBRC 105644</strain>
    </source>
</reference>
<dbReference type="Pfam" id="PF00126">
    <property type="entry name" value="HTH_1"/>
    <property type="match status" value="1"/>
</dbReference>
<accession>A0A8J3YRC2</accession>
<dbReference type="GO" id="GO:0000976">
    <property type="term" value="F:transcription cis-regulatory region binding"/>
    <property type="evidence" value="ECO:0007669"/>
    <property type="project" value="TreeGrafter"/>
</dbReference>
<proteinExistence type="inferred from homology"/>